<accession>A0ABD4EEA0</accession>
<dbReference type="AlphaFoldDB" id="A0ABD4EEA0"/>
<gene>
    <name evidence="2" type="ORF">HMPREF3225_01863</name>
</gene>
<keyword evidence="1" id="KW-0472">Membrane</keyword>
<keyword evidence="1" id="KW-1133">Transmembrane helix</keyword>
<evidence type="ECO:0000313" key="2">
    <source>
        <dbReference type="EMBL" id="KXA37190.1"/>
    </source>
</evidence>
<sequence>MKICLNQAFFNPSQLLPILVHKLRHHNVPDFLRFFYIQQFVFYWFVFIGRCLILPTPTCFAW</sequence>
<reference evidence="2 3" key="1">
    <citation type="submission" date="2016-01" db="EMBL/GenBank/DDBJ databases">
        <authorList>
            <person name="Mitreva M."/>
            <person name="Pepin K.H."/>
            <person name="Mihindukulasuriya K.A."/>
            <person name="Fulton R."/>
            <person name="Fronick C."/>
            <person name="O'Laughlin M."/>
            <person name="Miner T."/>
            <person name="Herter B."/>
            <person name="Rosa B.A."/>
            <person name="Cordes M."/>
            <person name="Tomlinson C."/>
            <person name="Wollam A."/>
            <person name="Palsikar V.B."/>
            <person name="Mardis E.R."/>
            <person name="Wilson R.K."/>
        </authorList>
    </citation>
    <scope>NUCLEOTIDE SEQUENCE [LARGE SCALE GENOMIC DNA]</scope>
    <source>
        <strain evidence="2 3">MJR7738</strain>
    </source>
</reference>
<dbReference type="EMBL" id="LRQI01000078">
    <property type="protein sequence ID" value="KXA37190.1"/>
    <property type="molecule type" value="Genomic_DNA"/>
</dbReference>
<keyword evidence="1" id="KW-0812">Transmembrane</keyword>
<feature type="transmembrane region" description="Helical" evidence="1">
    <location>
        <begin position="34"/>
        <end position="53"/>
    </location>
</feature>
<evidence type="ECO:0000256" key="1">
    <source>
        <dbReference type="SAM" id="Phobius"/>
    </source>
</evidence>
<name>A0ABD4EEA0_STALU</name>
<comment type="caution">
    <text evidence="2">The sequence shown here is derived from an EMBL/GenBank/DDBJ whole genome shotgun (WGS) entry which is preliminary data.</text>
</comment>
<organism evidence="2 3">
    <name type="scientific">Staphylococcus lugdunensis</name>
    <dbReference type="NCBI Taxonomy" id="28035"/>
    <lineage>
        <taxon>Bacteria</taxon>
        <taxon>Bacillati</taxon>
        <taxon>Bacillota</taxon>
        <taxon>Bacilli</taxon>
        <taxon>Bacillales</taxon>
        <taxon>Staphylococcaceae</taxon>
        <taxon>Staphylococcus</taxon>
    </lineage>
</organism>
<protein>
    <submittedName>
        <fullName evidence="2">Uncharacterized protein</fullName>
    </submittedName>
</protein>
<dbReference type="Proteomes" id="UP000070063">
    <property type="component" value="Unassembled WGS sequence"/>
</dbReference>
<proteinExistence type="predicted"/>
<evidence type="ECO:0000313" key="3">
    <source>
        <dbReference type="Proteomes" id="UP000070063"/>
    </source>
</evidence>